<name>A0A0K6S7P1_9ALVE</name>
<protein>
    <submittedName>
        <fullName evidence="2">Uncharacterized protein</fullName>
    </submittedName>
</protein>
<dbReference type="EMBL" id="CDMZ01001370">
    <property type="protein sequence ID" value="CUC09679.1"/>
    <property type="molecule type" value="Genomic_DNA"/>
</dbReference>
<evidence type="ECO:0000256" key="1">
    <source>
        <dbReference type="SAM" id="MobiDB-lite"/>
    </source>
</evidence>
<dbReference type="AlphaFoldDB" id="A0A0K6S7P1"/>
<feature type="compositionally biased region" description="Acidic residues" evidence="1">
    <location>
        <begin position="104"/>
        <end position="117"/>
    </location>
</feature>
<feature type="region of interest" description="Disordered" evidence="1">
    <location>
        <begin position="73"/>
        <end position="152"/>
    </location>
</feature>
<evidence type="ECO:0000313" key="2">
    <source>
        <dbReference type="EMBL" id="CUC09679.1"/>
    </source>
</evidence>
<reference evidence="2" key="1">
    <citation type="submission" date="2014-11" db="EMBL/GenBank/DDBJ databases">
        <title>Molecular phylogeny of cliff fern family Woodsiaceae with morphological implications.</title>
        <authorList>
            <person name="Shao Y.-Z."/>
            <person name="Wei R."/>
            <person name="Zhang X.-C."/>
        </authorList>
    </citation>
    <scope>NUCLEOTIDE SEQUENCE</scope>
</reference>
<accession>A0A0K6S7P1</accession>
<feature type="compositionally biased region" description="Basic and acidic residues" evidence="1">
    <location>
        <begin position="76"/>
        <end position="85"/>
    </location>
</feature>
<dbReference type="VEuPathDB" id="CryptoDB:Cvel_22619"/>
<proteinExistence type="predicted"/>
<gene>
    <name evidence="2" type="ORF">Cvel_22619.t1</name>
</gene>
<organism evidence="2">
    <name type="scientific">Chromera velia CCMP2878</name>
    <dbReference type="NCBI Taxonomy" id="1169474"/>
    <lineage>
        <taxon>Eukaryota</taxon>
        <taxon>Sar</taxon>
        <taxon>Alveolata</taxon>
        <taxon>Colpodellida</taxon>
        <taxon>Chromeraceae</taxon>
        <taxon>Chromera</taxon>
    </lineage>
</organism>
<sequence length="152" mass="16028">MGRFWLVQRCEAPASSGQTFLFGMTDRASGGRRVRSFARGGFGRPTVFDLRAVMAEGVWALSSEGDQQQLCATAERLSEASEKLSEASARAGKSMSQSRASLDADLEDGMEGEEEAGEGGVREANSSSAAAVTLSRPRGCPRKHPAPAEAAT</sequence>